<dbReference type="InterPro" id="IPR002035">
    <property type="entry name" value="VWF_A"/>
</dbReference>
<evidence type="ECO:0000256" key="3">
    <source>
        <dbReference type="ARBA" id="ARBA00022989"/>
    </source>
</evidence>
<keyword evidence="3 5" id="KW-1133">Transmembrane helix</keyword>
<evidence type="ECO:0000256" key="2">
    <source>
        <dbReference type="ARBA" id="ARBA00022692"/>
    </source>
</evidence>
<dbReference type="PANTHER" id="PTHR22550">
    <property type="entry name" value="SPORE GERMINATION PROTEIN"/>
    <property type="match status" value="1"/>
</dbReference>
<feature type="domain" description="VWFA" evidence="6">
    <location>
        <begin position="81"/>
        <end position="278"/>
    </location>
</feature>
<gene>
    <name evidence="7" type="ORF">NCTC10723_00864</name>
</gene>
<evidence type="ECO:0000313" key="8">
    <source>
        <dbReference type="Proteomes" id="UP000255328"/>
    </source>
</evidence>
<keyword evidence="1" id="KW-1003">Cell membrane</keyword>
<organism evidence="7 8">
    <name type="scientific">Fusobacterium necrogenes</name>
    <dbReference type="NCBI Taxonomy" id="858"/>
    <lineage>
        <taxon>Bacteria</taxon>
        <taxon>Fusobacteriati</taxon>
        <taxon>Fusobacteriota</taxon>
        <taxon>Fusobacteriia</taxon>
        <taxon>Fusobacteriales</taxon>
        <taxon>Fusobacteriaceae</taxon>
        <taxon>Fusobacterium</taxon>
    </lineage>
</organism>
<feature type="transmembrane region" description="Helical" evidence="5">
    <location>
        <begin position="6"/>
        <end position="25"/>
    </location>
</feature>
<keyword evidence="8" id="KW-1185">Reference proteome</keyword>
<protein>
    <submittedName>
        <fullName evidence="7">Mg-chelatase subunit ChlD</fullName>
    </submittedName>
</protein>
<dbReference type="RefSeq" id="WP_115269711.1">
    <property type="nucleotide sequence ID" value="NZ_CASFEE010000015.1"/>
</dbReference>
<keyword evidence="2 5" id="KW-0812">Transmembrane</keyword>
<feature type="transmembrane region" description="Helical" evidence="5">
    <location>
        <begin position="296"/>
        <end position="314"/>
    </location>
</feature>
<evidence type="ECO:0000256" key="5">
    <source>
        <dbReference type="SAM" id="Phobius"/>
    </source>
</evidence>
<dbReference type="PANTHER" id="PTHR22550:SF5">
    <property type="entry name" value="LEUCINE ZIPPER PROTEIN 4"/>
    <property type="match status" value="1"/>
</dbReference>
<evidence type="ECO:0000256" key="4">
    <source>
        <dbReference type="ARBA" id="ARBA00023136"/>
    </source>
</evidence>
<reference evidence="7 8" key="1">
    <citation type="submission" date="2018-06" db="EMBL/GenBank/DDBJ databases">
        <authorList>
            <consortium name="Pathogen Informatics"/>
            <person name="Doyle S."/>
        </authorList>
    </citation>
    <scope>NUCLEOTIDE SEQUENCE [LARGE SCALE GENOMIC DNA]</scope>
    <source>
        <strain evidence="7 8">NCTC10723</strain>
    </source>
</reference>
<dbReference type="Gene3D" id="3.40.50.410">
    <property type="entry name" value="von Willebrand factor, type A domain"/>
    <property type="match status" value="1"/>
</dbReference>
<accession>A0A377GWW6</accession>
<proteinExistence type="predicted"/>
<evidence type="ECO:0000256" key="1">
    <source>
        <dbReference type="ARBA" id="ARBA00022475"/>
    </source>
</evidence>
<evidence type="ECO:0000313" key="7">
    <source>
        <dbReference type="EMBL" id="STO31416.1"/>
    </source>
</evidence>
<dbReference type="SMART" id="SM00327">
    <property type="entry name" value="VWA"/>
    <property type="match status" value="1"/>
</dbReference>
<dbReference type="OrthoDB" id="85718at2"/>
<dbReference type="AlphaFoldDB" id="A0A377GWW6"/>
<keyword evidence="4 5" id="KW-0472">Membrane</keyword>
<feature type="transmembrane region" description="Helical" evidence="5">
    <location>
        <begin position="46"/>
        <end position="64"/>
    </location>
</feature>
<evidence type="ECO:0000259" key="6">
    <source>
        <dbReference type="PROSITE" id="PS50234"/>
    </source>
</evidence>
<dbReference type="PROSITE" id="PS50234">
    <property type="entry name" value="VWFA"/>
    <property type="match status" value="1"/>
</dbReference>
<dbReference type="Pfam" id="PF13519">
    <property type="entry name" value="VWA_2"/>
    <property type="match status" value="1"/>
</dbReference>
<dbReference type="InterPro" id="IPR036465">
    <property type="entry name" value="vWFA_dom_sf"/>
</dbReference>
<name>A0A377GWW6_9FUSO</name>
<sequence length="322" mass="36577">MEFGNLQNSIYLIFPLILLLIMILGMRKRKDILNVLKLRNKRRISIIKILLLTLGSVLVVISLLSPQKEIEDEEIEVKGMNIYVLIDTSRSMLTEDVYPNRLEAGKRVLTNLIQSLKGDRIGFIPFSDSAYIQMPLTDDYNITQNYINTIDTTLISGGGTELYQALELAEKSFKEIGSENKAVIVISDGGDFDKKSLDFVKENKIDVYSIGVGTKEGNVIPEYLNGVKRGFIKDESGSAVISKLNSDFLQKISNENNGKYYEVNNLVDTSKNFVNDTINLERKSQRNEKTKNYEKYFQYPLALGILFILIGYLLKEVIKDEE</sequence>
<dbReference type="Proteomes" id="UP000255328">
    <property type="component" value="Unassembled WGS sequence"/>
</dbReference>
<dbReference type="SUPFAM" id="SSF53300">
    <property type="entry name" value="vWA-like"/>
    <property type="match status" value="1"/>
</dbReference>
<dbReference type="EMBL" id="UGGU01000003">
    <property type="protein sequence ID" value="STO31416.1"/>
    <property type="molecule type" value="Genomic_DNA"/>
</dbReference>
<dbReference type="InterPro" id="IPR050768">
    <property type="entry name" value="UPF0353/GerABKA_families"/>
</dbReference>